<keyword evidence="3" id="KW-0436">Ligase</keyword>
<comment type="caution">
    <text evidence="3">The sequence shown here is derived from an EMBL/GenBank/DDBJ whole genome shotgun (WGS) entry which is preliminary data.</text>
</comment>
<feature type="non-terminal residue" evidence="3">
    <location>
        <position position="120"/>
    </location>
</feature>
<name>T0YIL6_9ZZZZ</name>
<reference evidence="3" key="1">
    <citation type="submission" date="2013-08" db="EMBL/GenBank/DDBJ databases">
        <authorList>
            <person name="Mendez C."/>
            <person name="Richter M."/>
            <person name="Ferrer M."/>
            <person name="Sanchez J."/>
        </authorList>
    </citation>
    <scope>NUCLEOTIDE SEQUENCE</scope>
</reference>
<dbReference type="EMBL" id="AUZZ01009687">
    <property type="protein sequence ID" value="EQD33013.1"/>
    <property type="molecule type" value="Genomic_DNA"/>
</dbReference>
<gene>
    <name evidence="3" type="ORF">B2A_13383</name>
</gene>
<keyword evidence="1" id="KW-0378">Hydrolase</keyword>
<dbReference type="PANTHER" id="PTHR35561">
    <property type="entry name" value="RNA 2',3'-CYCLIC PHOSPHODIESTERASE"/>
    <property type="match status" value="1"/>
</dbReference>
<dbReference type="GO" id="GO:0004113">
    <property type="term" value="F:2',3'-cyclic-nucleotide 3'-phosphodiesterase activity"/>
    <property type="evidence" value="ECO:0007669"/>
    <property type="project" value="InterPro"/>
</dbReference>
<dbReference type="Gene3D" id="3.90.1140.10">
    <property type="entry name" value="Cyclic phosphodiesterase"/>
    <property type="match status" value="1"/>
</dbReference>
<sequence>MSGEAPRSPAGPRERPRRLFLALWPDASMREQLAHAVRKGVRSSGGRHVPQANYHITLAFIGPVPERRVAELDALVRAVPDAGPIAVPLQELVCWLGPRVLCAVPPAPPAGLGGWAGRLL</sequence>
<reference evidence="3" key="2">
    <citation type="journal article" date="2014" name="ISME J.">
        <title>Microbial stratification in low pH oxic and suboxic macroscopic growths along an acid mine drainage.</title>
        <authorList>
            <person name="Mendez-Garcia C."/>
            <person name="Mesa V."/>
            <person name="Sprenger R.R."/>
            <person name="Richter M."/>
            <person name="Diez M.S."/>
            <person name="Solano J."/>
            <person name="Bargiela R."/>
            <person name="Golyshina O.V."/>
            <person name="Manteca A."/>
            <person name="Ramos J.L."/>
            <person name="Gallego J.R."/>
            <person name="Llorente I."/>
            <person name="Martins Dos Santos V.A."/>
            <person name="Jensen O.N."/>
            <person name="Pelaez A.I."/>
            <person name="Sanchez J."/>
            <person name="Ferrer M."/>
        </authorList>
    </citation>
    <scope>NUCLEOTIDE SEQUENCE</scope>
</reference>
<proteinExistence type="predicted"/>
<dbReference type="GO" id="GO:0008664">
    <property type="term" value="F:RNA 2',3'-cyclic 3'-phosphodiesterase activity"/>
    <property type="evidence" value="ECO:0007669"/>
    <property type="project" value="InterPro"/>
</dbReference>
<dbReference type="Pfam" id="PF02834">
    <property type="entry name" value="LigT_PEase"/>
    <property type="match status" value="1"/>
</dbReference>
<dbReference type="PANTHER" id="PTHR35561:SF1">
    <property type="entry name" value="RNA 2',3'-CYCLIC PHOSPHODIESTERASE"/>
    <property type="match status" value="1"/>
</dbReference>
<feature type="domain" description="Phosphoesterase HXTX" evidence="2">
    <location>
        <begin position="32"/>
        <end position="100"/>
    </location>
</feature>
<accession>T0YIL6</accession>
<dbReference type="InterPro" id="IPR014051">
    <property type="entry name" value="Phosphoesterase_HXTX"/>
</dbReference>
<organism evidence="3">
    <name type="scientific">mine drainage metagenome</name>
    <dbReference type="NCBI Taxonomy" id="410659"/>
    <lineage>
        <taxon>unclassified sequences</taxon>
        <taxon>metagenomes</taxon>
        <taxon>ecological metagenomes</taxon>
    </lineage>
</organism>
<evidence type="ECO:0000313" key="3">
    <source>
        <dbReference type="EMBL" id="EQD33013.1"/>
    </source>
</evidence>
<evidence type="ECO:0000256" key="1">
    <source>
        <dbReference type="ARBA" id="ARBA00022801"/>
    </source>
</evidence>
<dbReference type="AlphaFoldDB" id="T0YIL6"/>
<evidence type="ECO:0000259" key="2">
    <source>
        <dbReference type="Pfam" id="PF02834"/>
    </source>
</evidence>
<protein>
    <submittedName>
        <fullName evidence="3">2'-5' RNA ligase</fullName>
    </submittedName>
</protein>
<dbReference type="InterPro" id="IPR004175">
    <property type="entry name" value="RNA_CPDase"/>
</dbReference>
<dbReference type="SUPFAM" id="SSF55144">
    <property type="entry name" value="LigT-like"/>
    <property type="match status" value="1"/>
</dbReference>
<dbReference type="InterPro" id="IPR009097">
    <property type="entry name" value="Cyclic_Pdiesterase"/>
</dbReference>
<dbReference type="GO" id="GO:0016874">
    <property type="term" value="F:ligase activity"/>
    <property type="evidence" value="ECO:0007669"/>
    <property type="project" value="UniProtKB-KW"/>
</dbReference>